<proteinExistence type="predicted"/>
<reference evidence="1" key="1">
    <citation type="journal article" date="2014" name="Nat. Commun.">
        <title>The tobacco genome sequence and its comparison with those of tomato and potato.</title>
        <authorList>
            <person name="Sierro N."/>
            <person name="Battey J.N."/>
            <person name="Ouadi S."/>
            <person name="Bakaher N."/>
            <person name="Bovet L."/>
            <person name="Willig A."/>
            <person name="Goepfert S."/>
            <person name="Peitsch M.C."/>
            <person name="Ivanov N.V."/>
        </authorList>
    </citation>
    <scope>NUCLEOTIDE SEQUENCE [LARGE SCALE GENOMIC DNA]</scope>
</reference>
<evidence type="ECO:0000313" key="1">
    <source>
        <dbReference type="Proteomes" id="UP000790787"/>
    </source>
</evidence>
<protein>
    <submittedName>
        <fullName evidence="2">Uncharacterized protein LOC142177220</fullName>
    </submittedName>
</protein>
<reference evidence="2" key="2">
    <citation type="submission" date="2025-08" db="UniProtKB">
        <authorList>
            <consortium name="RefSeq"/>
        </authorList>
    </citation>
    <scope>IDENTIFICATION</scope>
    <source>
        <tissue evidence="2">Leaf</tissue>
    </source>
</reference>
<evidence type="ECO:0000313" key="2">
    <source>
        <dbReference type="RefSeq" id="XP_075101790.1"/>
    </source>
</evidence>
<accession>A0AC58TX35</accession>
<gene>
    <name evidence="2" type="primary">LOC142177220</name>
</gene>
<keyword evidence="1" id="KW-1185">Reference proteome</keyword>
<name>A0AC58TX35_TOBAC</name>
<organism evidence="1 2">
    <name type="scientific">Nicotiana tabacum</name>
    <name type="common">Common tobacco</name>
    <dbReference type="NCBI Taxonomy" id="4097"/>
    <lineage>
        <taxon>Eukaryota</taxon>
        <taxon>Viridiplantae</taxon>
        <taxon>Streptophyta</taxon>
        <taxon>Embryophyta</taxon>
        <taxon>Tracheophyta</taxon>
        <taxon>Spermatophyta</taxon>
        <taxon>Magnoliopsida</taxon>
        <taxon>eudicotyledons</taxon>
        <taxon>Gunneridae</taxon>
        <taxon>Pentapetalae</taxon>
        <taxon>asterids</taxon>
        <taxon>lamiids</taxon>
        <taxon>Solanales</taxon>
        <taxon>Solanaceae</taxon>
        <taxon>Nicotianoideae</taxon>
        <taxon>Nicotianeae</taxon>
        <taxon>Nicotiana</taxon>
    </lineage>
</organism>
<dbReference type="Proteomes" id="UP000790787">
    <property type="component" value="Chromosome 23"/>
</dbReference>
<dbReference type="RefSeq" id="XP_075101790.1">
    <property type="nucleotide sequence ID" value="XM_075245689.1"/>
</dbReference>
<sequence>MNKLFDDKKFIWYGMPKWTDPLNHLEYADDIIIFTSVNTYSLGKIVKVLTQYDQTSGHLINKSKSSYYMHANVAIQLVDSVCSITGFHKGKFPFTYLGSPIFYTRRRKEYYNDLV</sequence>